<reference evidence="16 17" key="1">
    <citation type="journal article" date="2014" name="Genome Announc.">
        <title>Draft genome sequences of eight enterohepatic helicobacter species isolated from both laboratory and wild rodents.</title>
        <authorList>
            <person name="Sheh A."/>
            <person name="Shen Z."/>
            <person name="Fox J.G."/>
        </authorList>
    </citation>
    <scope>NUCLEOTIDE SEQUENCE [LARGE SCALE GENOMIC DNA]</scope>
    <source>
        <strain evidence="16 17">ST1</strain>
    </source>
</reference>
<accession>A0A099TYP6</accession>
<dbReference type="RefSeq" id="WP_034557134.1">
    <property type="nucleotide sequence ID" value="NZ_FZML01000017.1"/>
</dbReference>
<evidence type="ECO:0000313" key="15">
    <source>
        <dbReference type="EMBL" id="STQ85307.1"/>
    </source>
</evidence>
<keyword evidence="11" id="KW-0479">Metal-binding</keyword>
<evidence type="ECO:0000256" key="5">
    <source>
        <dbReference type="ARBA" id="ARBA00023133"/>
    </source>
</evidence>
<dbReference type="SUPFAM" id="SSF51569">
    <property type="entry name" value="Aldolase"/>
    <property type="match status" value="1"/>
</dbReference>
<keyword evidence="5" id="KW-0350">Heme biosynthesis</keyword>
<comment type="catalytic activity">
    <reaction evidence="8 13">
        <text>2 5-aminolevulinate = porphobilinogen + 2 H2O + H(+)</text>
        <dbReference type="Rhea" id="RHEA:24064"/>
        <dbReference type="ChEBI" id="CHEBI:15377"/>
        <dbReference type="ChEBI" id="CHEBI:15378"/>
        <dbReference type="ChEBI" id="CHEBI:58126"/>
        <dbReference type="ChEBI" id="CHEBI:356416"/>
        <dbReference type="EC" id="4.2.1.24"/>
    </reaction>
</comment>
<dbReference type="PROSITE" id="PS00169">
    <property type="entry name" value="D_ALA_DEHYDRATASE"/>
    <property type="match status" value="1"/>
</dbReference>
<evidence type="ECO:0000256" key="1">
    <source>
        <dbReference type="ARBA" id="ARBA00004694"/>
    </source>
</evidence>
<organism evidence="15 18">
    <name type="scientific">Helicobacter muridarum</name>
    <dbReference type="NCBI Taxonomy" id="216"/>
    <lineage>
        <taxon>Bacteria</taxon>
        <taxon>Pseudomonadati</taxon>
        <taxon>Campylobacterota</taxon>
        <taxon>Epsilonproteobacteria</taxon>
        <taxon>Campylobacterales</taxon>
        <taxon>Helicobacteraceae</taxon>
        <taxon>Helicobacter</taxon>
    </lineage>
</organism>
<dbReference type="UniPathway" id="UPA00251">
    <property type="reaction ID" value="UER00318"/>
</dbReference>
<proteinExistence type="inferred from homology"/>
<evidence type="ECO:0000313" key="18">
    <source>
        <dbReference type="Proteomes" id="UP000255139"/>
    </source>
</evidence>
<feature type="binding site" evidence="11">
    <location>
        <position position="122"/>
    </location>
    <ligand>
        <name>Zn(2+)</name>
        <dbReference type="ChEBI" id="CHEBI:29105"/>
        <note>catalytic</note>
    </ligand>
</feature>
<evidence type="ECO:0000256" key="4">
    <source>
        <dbReference type="ARBA" id="ARBA00020771"/>
    </source>
</evidence>
<feature type="binding site" evidence="10">
    <location>
        <position position="276"/>
    </location>
    <ligand>
        <name>5-aminolevulinate</name>
        <dbReference type="ChEBI" id="CHEBI:356416"/>
        <label>2</label>
    </ligand>
</feature>
<protein>
    <recommendedName>
        <fullName evidence="4 13">Delta-aminolevulinic acid dehydratase</fullName>
        <ecNumber evidence="3 13">4.2.1.24</ecNumber>
    </recommendedName>
</protein>
<comment type="similarity">
    <text evidence="2 14">Belongs to the ALAD family.</text>
</comment>
<evidence type="ECO:0000256" key="14">
    <source>
        <dbReference type="RuleBase" id="RU004161"/>
    </source>
</evidence>
<feature type="binding site" evidence="11">
    <location>
        <position position="120"/>
    </location>
    <ligand>
        <name>Zn(2+)</name>
        <dbReference type="ChEBI" id="CHEBI:29105"/>
        <note>catalytic</note>
    </ligand>
</feature>
<dbReference type="STRING" id="216.LS73_02415"/>
<feature type="binding site" evidence="10">
    <location>
        <position position="207"/>
    </location>
    <ligand>
        <name>5-aminolevulinate</name>
        <dbReference type="ChEBI" id="CHEBI:356416"/>
        <label>1</label>
    </ligand>
</feature>
<dbReference type="CDD" id="cd00384">
    <property type="entry name" value="ALAD_PBGS"/>
    <property type="match status" value="1"/>
</dbReference>
<reference evidence="15 18" key="2">
    <citation type="submission" date="2018-06" db="EMBL/GenBank/DDBJ databases">
        <authorList>
            <consortium name="Pathogen Informatics"/>
            <person name="Doyle S."/>
        </authorList>
    </citation>
    <scope>NUCLEOTIDE SEQUENCE [LARGE SCALE GENOMIC DNA]</scope>
    <source>
        <strain evidence="15 18">NCTC12714</strain>
    </source>
</reference>
<dbReference type="GO" id="GO:0006782">
    <property type="term" value="P:protoporphyrinogen IX biosynthetic process"/>
    <property type="evidence" value="ECO:0007669"/>
    <property type="project" value="UniProtKB-UniPathway"/>
</dbReference>
<dbReference type="Proteomes" id="UP000029922">
    <property type="component" value="Unassembled WGS sequence"/>
</dbReference>
<evidence type="ECO:0000313" key="16">
    <source>
        <dbReference type="EMBL" id="TLE01381.1"/>
    </source>
</evidence>
<comment type="pathway">
    <text evidence="1">Porphyrin-containing compound metabolism; protoporphyrin-IX biosynthesis; coproporphyrinogen-III from 5-aminolevulinate: step 1/4.</text>
</comment>
<evidence type="ECO:0000256" key="12">
    <source>
        <dbReference type="PIRSR" id="PIRSR001415-5"/>
    </source>
</evidence>
<dbReference type="AlphaFoldDB" id="A0A099TYP6"/>
<evidence type="ECO:0000256" key="13">
    <source>
        <dbReference type="RuleBase" id="RU000515"/>
    </source>
</evidence>
<feature type="binding site" evidence="11">
    <location>
        <position position="130"/>
    </location>
    <ligand>
        <name>Zn(2+)</name>
        <dbReference type="ChEBI" id="CHEBI:29105"/>
        <note>catalytic</note>
    </ligand>
</feature>
<dbReference type="InterPro" id="IPR013785">
    <property type="entry name" value="Aldolase_TIM"/>
</dbReference>
<dbReference type="SMART" id="SM01004">
    <property type="entry name" value="ALAD"/>
    <property type="match status" value="1"/>
</dbReference>
<evidence type="ECO:0000256" key="7">
    <source>
        <dbReference type="ARBA" id="ARBA00023244"/>
    </source>
</evidence>
<dbReference type="FunFam" id="3.20.20.70:FF:000019">
    <property type="entry name" value="Delta-aminolevulinic acid dehydratase"/>
    <property type="match status" value="1"/>
</dbReference>
<keyword evidence="11" id="KW-0862">Zinc</keyword>
<sequence>MLFKRKRRTRMNKVTRDMLRENHLNIQDFIYPLFIVEEREAKNEMKSMPGVFQMGLDNILRECEELQKLGIFHVLLFGIPNNNKKDSKGSESYNEDSIIPRSIRKIKGEFPKMFISADVCFCEYTDHGHCGIIDTNLNTVHNDYTLQILSKQSLVLAQSGADMLAPSAMMDGQVFTMRKTLDSNGFAHIPIMSYSTKFASAYYGPFREVAQSTPSFGDRKSYQQDPCNRREAILESLNDEEEGADILMVKPALAYMDIIRDIREKSLLPIAAYNVSGEYAILQAGKKLGVIDYEKAMLETLLGFKRAGADIIISYHTKEVAKILNH</sequence>
<dbReference type="PIRSF" id="PIRSF001415">
    <property type="entry name" value="Porphbilin_synth"/>
    <property type="match status" value="1"/>
</dbReference>
<dbReference type="InterPro" id="IPR001731">
    <property type="entry name" value="ALAD"/>
</dbReference>
<gene>
    <name evidence="15" type="primary">hemB</name>
    <name evidence="16" type="ORF">LS73_001480</name>
    <name evidence="15" type="ORF">NCTC12714_00082</name>
</gene>
<dbReference type="EMBL" id="JRPD02000002">
    <property type="protein sequence ID" value="TLE01381.1"/>
    <property type="molecule type" value="Genomic_DNA"/>
</dbReference>
<evidence type="ECO:0000256" key="3">
    <source>
        <dbReference type="ARBA" id="ARBA00012053"/>
    </source>
</evidence>
<evidence type="ECO:0000256" key="10">
    <source>
        <dbReference type="PIRSR" id="PIRSR001415-2"/>
    </source>
</evidence>
<keyword evidence="6 13" id="KW-0456">Lyase</keyword>
<dbReference type="Proteomes" id="UP000255139">
    <property type="component" value="Unassembled WGS sequence"/>
</dbReference>
<feature type="binding site" evidence="10">
    <location>
        <position position="219"/>
    </location>
    <ligand>
        <name>5-aminolevulinate</name>
        <dbReference type="ChEBI" id="CHEBI:356416"/>
        <label>1</label>
    </ligand>
</feature>
<name>A0A099TYP6_9HELI</name>
<evidence type="ECO:0000256" key="6">
    <source>
        <dbReference type="ARBA" id="ARBA00023239"/>
    </source>
</evidence>
<keyword evidence="18" id="KW-1185">Reference proteome</keyword>
<evidence type="ECO:0000313" key="17">
    <source>
        <dbReference type="Proteomes" id="UP000029922"/>
    </source>
</evidence>
<dbReference type="EMBL" id="UGJE01000002">
    <property type="protein sequence ID" value="STQ85307.1"/>
    <property type="molecule type" value="Genomic_DNA"/>
</dbReference>
<dbReference type="Gene3D" id="3.20.20.70">
    <property type="entry name" value="Aldolase class I"/>
    <property type="match status" value="1"/>
</dbReference>
<dbReference type="GO" id="GO:0008270">
    <property type="term" value="F:zinc ion binding"/>
    <property type="evidence" value="ECO:0007669"/>
    <property type="project" value="TreeGrafter"/>
</dbReference>
<feature type="binding site" evidence="12">
    <location>
        <position position="235"/>
    </location>
    <ligand>
        <name>Mg(2+)</name>
        <dbReference type="ChEBI" id="CHEBI:18420"/>
    </ligand>
</feature>
<evidence type="ECO:0000256" key="11">
    <source>
        <dbReference type="PIRSR" id="PIRSR001415-3"/>
    </source>
</evidence>
<evidence type="ECO:0000256" key="8">
    <source>
        <dbReference type="ARBA" id="ARBA00047651"/>
    </source>
</evidence>
<dbReference type="GO" id="GO:0005829">
    <property type="term" value="C:cytosol"/>
    <property type="evidence" value="ECO:0007669"/>
    <property type="project" value="TreeGrafter"/>
</dbReference>
<dbReference type="EC" id="4.2.1.24" evidence="3 13"/>
<dbReference type="OrthoDB" id="9805001at2"/>
<dbReference type="PRINTS" id="PR00144">
    <property type="entry name" value="DALDHYDRTASE"/>
</dbReference>
<dbReference type="GO" id="GO:0004655">
    <property type="term" value="F:porphobilinogen synthase activity"/>
    <property type="evidence" value="ECO:0007669"/>
    <property type="project" value="UniProtKB-EC"/>
</dbReference>
<dbReference type="PANTHER" id="PTHR11458:SF0">
    <property type="entry name" value="DELTA-AMINOLEVULINIC ACID DEHYDRATASE"/>
    <property type="match status" value="1"/>
</dbReference>
<keyword evidence="7 13" id="KW-0627">Porphyrin biosynthesis</keyword>
<dbReference type="InterPro" id="IPR030656">
    <property type="entry name" value="ALAD_AS"/>
</dbReference>
<feature type="active site" description="Schiff-base intermediate with substrate" evidence="9">
    <location>
        <position position="197"/>
    </location>
</feature>
<dbReference type="PANTHER" id="PTHR11458">
    <property type="entry name" value="DELTA-AMINOLEVULINIC ACID DEHYDRATASE"/>
    <property type="match status" value="1"/>
</dbReference>
<feature type="active site" description="Schiff-base intermediate with substrate" evidence="9">
    <location>
        <position position="250"/>
    </location>
</feature>
<evidence type="ECO:0000256" key="2">
    <source>
        <dbReference type="ARBA" id="ARBA00008055"/>
    </source>
</evidence>
<keyword evidence="12" id="KW-0460">Magnesium</keyword>
<comment type="subunit">
    <text evidence="13">Homooctamer.</text>
</comment>
<dbReference type="NCBIfam" id="NF006762">
    <property type="entry name" value="PRK09283.1"/>
    <property type="match status" value="1"/>
</dbReference>
<feature type="binding site" evidence="10">
    <location>
        <position position="315"/>
    </location>
    <ligand>
        <name>5-aminolevulinate</name>
        <dbReference type="ChEBI" id="CHEBI:356416"/>
        <label>2</label>
    </ligand>
</feature>
<evidence type="ECO:0000256" key="9">
    <source>
        <dbReference type="PIRSR" id="PIRSR001415-1"/>
    </source>
</evidence>
<dbReference type="Pfam" id="PF00490">
    <property type="entry name" value="ALAD"/>
    <property type="match status" value="1"/>
</dbReference>